<evidence type="ECO:0000313" key="3">
    <source>
        <dbReference type="Proteomes" id="UP000242415"/>
    </source>
</evidence>
<organism evidence="2 3">
    <name type="scientific">Micromonospora pattaloongensis</name>
    <dbReference type="NCBI Taxonomy" id="405436"/>
    <lineage>
        <taxon>Bacteria</taxon>
        <taxon>Bacillati</taxon>
        <taxon>Actinomycetota</taxon>
        <taxon>Actinomycetes</taxon>
        <taxon>Micromonosporales</taxon>
        <taxon>Micromonosporaceae</taxon>
        <taxon>Micromonospora</taxon>
    </lineage>
</organism>
<proteinExistence type="predicted"/>
<evidence type="ECO:0000313" key="2">
    <source>
        <dbReference type="EMBL" id="SDY03632.1"/>
    </source>
</evidence>
<protein>
    <recommendedName>
        <fullName evidence="4">Adenylyl cyclase</fullName>
    </recommendedName>
</protein>
<dbReference type="Gene3D" id="2.160.20.10">
    <property type="entry name" value="Single-stranded right-handed beta-helix, Pectin lyase-like"/>
    <property type="match status" value="1"/>
</dbReference>
<keyword evidence="3" id="KW-1185">Reference proteome</keyword>
<dbReference type="RefSeq" id="WP_091550729.1">
    <property type="nucleotide sequence ID" value="NZ_FNPH01000001.1"/>
</dbReference>
<dbReference type="STRING" id="405436.SAMN05444365_101449"/>
<sequence length="624" mass="66792">MTTQSPGPGRRLGRALALGLVLTTAVTATSTAASAGTAPPRTPDFGPNVTIFDPSMPVSEIQAALDAAHAKQVNNEMGTNRYAYLFKPGTYGSAERPLQFKVGYYTEISGLGASPTDVTINGKVEVYNRCLADGGTGNCLALVNFWRTLSNLSININAKGQDDCRSTANFWAVSQAVSMRRLNVSGGGLSLMDYCTAGPQYASGGFIADSRLPSTTNGSQQQWLTRNSELAGWSNGVWNQVFAGVVGAPADAGFPSPPYTTLETTPLSREKPYLFVDAKGAYQVRVPAARRDTRGVSWANGMTPGRTVPISEFFVAKPSDPVQVINNQLARGKHLLLTPGVYDIARSIEVKRPDTVVLGIGHATLTAVRGAIPLDVAGVPGVIVAGVTVDAGLKESPVLLRVGQKYGRNDSNPRNPITLSDVYFRVGGPHVGKADTALEVNSDHVLIDHTWVWRGDHGVEGFTGGVNGDTQRWKTNTGRYGAVINGDHVTATGLFVEHFQRYNTVWNGEHGTTILYQNELPYDPPTQADWMNGDVEGYAGYKVGDRVRHHTLHGGGVYVFNQNNPSIHTENGFEVPVTPGVKLHHIMTVNLSAGTIDHVVNGVGEAADMTRVGQPVYVAEYPIP</sequence>
<dbReference type="Proteomes" id="UP000242415">
    <property type="component" value="Unassembled WGS sequence"/>
</dbReference>
<dbReference type="CDD" id="cd23669">
    <property type="entry name" value="GH55_SacteLam55A-like"/>
    <property type="match status" value="1"/>
</dbReference>
<evidence type="ECO:0000256" key="1">
    <source>
        <dbReference type="SAM" id="SignalP"/>
    </source>
</evidence>
<dbReference type="InterPro" id="IPR012334">
    <property type="entry name" value="Pectin_lyas_fold"/>
</dbReference>
<feature type="chain" id="PRO_5017175592" description="Adenylyl cyclase" evidence="1">
    <location>
        <begin position="36"/>
        <end position="624"/>
    </location>
</feature>
<keyword evidence="1" id="KW-0732">Signal</keyword>
<reference evidence="3" key="1">
    <citation type="submission" date="2016-10" db="EMBL/GenBank/DDBJ databases">
        <authorList>
            <person name="Varghese N."/>
            <person name="Submissions S."/>
        </authorList>
    </citation>
    <scope>NUCLEOTIDE SEQUENCE [LARGE SCALE GENOMIC DNA]</scope>
    <source>
        <strain evidence="3">DSM 45245</strain>
    </source>
</reference>
<accession>A0A1H3GJV3</accession>
<evidence type="ECO:0008006" key="4">
    <source>
        <dbReference type="Google" id="ProtNLM"/>
    </source>
</evidence>
<dbReference type="InterPro" id="IPR059186">
    <property type="entry name" value="SACTE_4363"/>
</dbReference>
<gene>
    <name evidence="2" type="ORF">SAMN05444365_101449</name>
</gene>
<dbReference type="AlphaFoldDB" id="A0A1H3GJV3"/>
<name>A0A1H3GJV3_9ACTN</name>
<dbReference type="OrthoDB" id="2479530at2"/>
<feature type="signal peptide" evidence="1">
    <location>
        <begin position="1"/>
        <end position="35"/>
    </location>
</feature>
<dbReference type="EMBL" id="FNPH01000001">
    <property type="protein sequence ID" value="SDY03632.1"/>
    <property type="molecule type" value="Genomic_DNA"/>
</dbReference>